<evidence type="ECO:0000259" key="1">
    <source>
        <dbReference type="Pfam" id="PF20710"/>
    </source>
</evidence>
<dbReference type="EMBL" id="HBKQ01038252">
    <property type="protein sequence ID" value="CAE2260340.1"/>
    <property type="molecule type" value="Transcribed_RNA"/>
</dbReference>
<dbReference type="InterPro" id="IPR049227">
    <property type="entry name" value="DUF6824"/>
</dbReference>
<reference evidence="2" key="1">
    <citation type="submission" date="2021-01" db="EMBL/GenBank/DDBJ databases">
        <authorList>
            <person name="Corre E."/>
            <person name="Pelletier E."/>
            <person name="Niang G."/>
            <person name="Scheremetjew M."/>
            <person name="Finn R."/>
            <person name="Kale V."/>
            <person name="Holt S."/>
            <person name="Cochrane G."/>
            <person name="Meng A."/>
            <person name="Brown T."/>
            <person name="Cohen L."/>
        </authorList>
    </citation>
    <scope>NUCLEOTIDE SEQUENCE</scope>
    <source>
        <strain evidence="2">Isolate 1302-5</strain>
    </source>
</reference>
<feature type="domain" description="DUF6824" evidence="1">
    <location>
        <begin position="20"/>
        <end position="123"/>
    </location>
</feature>
<evidence type="ECO:0000313" key="2">
    <source>
        <dbReference type="EMBL" id="CAE2260340.1"/>
    </source>
</evidence>
<dbReference type="Pfam" id="PF20710">
    <property type="entry name" value="DUF6824"/>
    <property type="match status" value="1"/>
</dbReference>
<organism evidence="2">
    <name type="scientific">Odontella aurita</name>
    <dbReference type="NCBI Taxonomy" id="265563"/>
    <lineage>
        <taxon>Eukaryota</taxon>
        <taxon>Sar</taxon>
        <taxon>Stramenopiles</taxon>
        <taxon>Ochrophyta</taxon>
        <taxon>Bacillariophyta</taxon>
        <taxon>Mediophyceae</taxon>
        <taxon>Biddulphiophycidae</taxon>
        <taxon>Eupodiscales</taxon>
        <taxon>Odontellaceae</taxon>
        <taxon>Odontella</taxon>
    </lineage>
</organism>
<dbReference type="AlphaFoldDB" id="A0A7S4JDM3"/>
<gene>
    <name evidence="2" type="ORF">OAUR00152_LOCUS26425</name>
</gene>
<sequence length="237" mass="25136">METVTAREVEAEATVAGDTDVLAGRGAFVNSHPGNEYLRNLALARKDAFDKGNYADKRALAAEIVRIIRAQNPPGRFLRRRELPGEYIKTAGGLHLKPRGLEGTWEELSDEKSVHKACQVMRDLKRPDRAPDRTKPKLVGERRGFVDAPHGVAELAHAEPETYAPLTAAALAEHNAAAAAAAAGQQAHHETTPEENVELAAAAAAATVEALDGALNVAAGPAEEISTAKKGGVHVEV</sequence>
<accession>A0A7S4JDM3</accession>
<proteinExistence type="predicted"/>
<protein>
    <recommendedName>
        <fullName evidence="1">DUF6824 domain-containing protein</fullName>
    </recommendedName>
</protein>
<name>A0A7S4JDM3_9STRA</name>